<evidence type="ECO:0000256" key="14">
    <source>
        <dbReference type="SAM" id="MobiDB-lite"/>
    </source>
</evidence>
<accession>A0AAW1SUD0</accession>
<keyword evidence="10 13" id="KW-0067">ATP-binding</keyword>
<keyword evidence="12" id="KW-1015">Disulfide bond</keyword>
<keyword evidence="11" id="KW-0809">Transit peptide</keyword>
<dbReference type="InterPro" id="IPR006336">
    <property type="entry name" value="GCS2"/>
</dbReference>
<keyword evidence="8" id="KW-0317">Glutathione biosynthesis</keyword>
<dbReference type="InterPro" id="IPR011556">
    <property type="entry name" value="Glut_cys_lig_pln_type"/>
</dbReference>
<proteinExistence type="inferred from homology"/>
<evidence type="ECO:0000256" key="13">
    <source>
        <dbReference type="PIRNR" id="PIRNR017901"/>
    </source>
</evidence>
<dbReference type="Gene3D" id="3.30.590.20">
    <property type="match status" value="1"/>
</dbReference>
<organism evidence="15 16">
    <name type="scientific">Apatococcus fuscideae</name>
    <dbReference type="NCBI Taxonomy" id="2026836"/>
    <lineage>
        <taxon>Eukaryota</taxon>
        <taxon>Viridiplantae</taxon>
        <taxon>Chlorophyta</taxon>
        <taxon>core chlorophytes</taxon>
        <taxon>Trebouxiophyceae</taxon>
        <taxon>Chlorellales</taxon>
        <taxon>Chlorellaceae</taxon>
        <taxon>Apatococcus</taxon>
    </lineage>
</organism>
<reference evidence="15 16" key="1">
    <citation type="journal article" date="2024" name="Nat. Commun.">
        <title>Phylogenomics reveals the evolutionary origins of lichenization in chlorophyte algae.</title>
        <authorList>
            <person name="Puginier C."/>
            <person name="Libourel C."/>
            <person name="Otte J."/>
            <person name="Skaloud P."/>
            <person name="Haon M."/>
            <person name="Grisel S."/>
            <person name="Petersen M."/>
            <person name="Berrin J.G."/>
            <person name="Delaux P.M."/>
            <person name="Dal Grande F."/>
            <person name="Keller J."/>
        </authorList>
    </citation>
    <scope>NUCLEOTIDE SEQUENCE [LARGE SCALE GENOMIC DNA]</scope>
    <source>
        <strain evidence="15 16">SAG 2523</strain>
    </source>
</reference>
<evidence type="ECO:0000256" key="5">
    <source>
        <dbReference type="ARBA" id="ARBA00022528"/>
    </source>
</evidence>
<dbReference type="GO" id="GO:0004357">
    <property type="term" value="F:glutamate-cysteine ligase activity"/>
    <property type="evidence" value="ECO:0007669"/>
    <property type="project" value="UniProtKB-UniRule"/>
</dbReference>
<evidence type="ECO:0000313" key="16">
    <source>
        <dbReference type="Proteomes" id="UP001485043"/>
    </source>
</evidence>
<dbReference type="PANTHER" id="PTHR34378">
    <property type="entry name" value="GLUTAMATE--CYSTEINE LIGASE, CHLOROPLASTIC"/>
    <property type="match status" value="1"/>
</dbReference>
<evidence type="ECO:0000256" key="9">
    <source>
        <dbReference type="ARBA" id="ARBA00022741"/>
    </source>
</evidence>
<dbReference type="GO" id="GO:0006750">
    <property type="term" value="P:glutathione biosynthetic process"/>
    <property type="evidence" value="ECO:0007669"/>
    <property type="project" value="UniProtKB-UniRule"/>
</dbReference>
<comment type="subunit">
    <text evidence="4">Homodimer or monomer when oxidized or reduced, respectively.</text>
</comment>
<name>A0AAW1SUD0_9CHLO</name>
<evidence type="ECO:0000256" key="3">
    <source>
        <dbReference type="ARBA" id="ARBA00010253"/>
    </source>
</evidence>
<keyword evidence="5 13" id="KW-0150">Chloroplast</keyword>
<evidence type="ECO:0000256" key="8">
    <source>
        <dbReference type="ARBA" id="ARBA00022684"/>
    </source>
</evidence>
<evidence type="ECO:0000256" key="10">
    <source>
        <dbReference type="ARBA" id="ARBA00022840"/>
    </source>
</evidence>
<dbReference type="NCBIfam" id="TIGR01436">
    <property type="entry name" value="glu_cys_lig_pln"/>
    <property type="match status" value="1"/>
</dbReference>
<feature type="region of interest" description="Disordered" evidence="14">
    <location>
        <begin position="21"/>
        <end position="53"/>
    </location>
</feature>
<evidence type="ECO:0000256" key="7">
    <source>
        <dbReference type="ARBA" id="ARBA00022640"/>
    </source>
</evidence>
<comment type="catalytic activity">
    <reaction evidence="13">
        <text>L-cysteine + L-glutamate + ATP = gamma-L-glutamyl-L-cysteine + ADP + phosphate + H(+)</text>
        <dbReference type="Rhea" id="RHEA:13285"/>
        <dbReference type="ChEBI" id="CHEBI:15378"/>
        <dbReference type="ChEBI" id="CHEBI:29985"/>
        <dbReference type="ChEBI" id="CHEBI:30616"/>
        <dbReference type="ChEBI" id="CHEBI:35235"/>
        <dbReference type="ChEBI" id="CHEBI:43474"/>
        <dbReference type="ChEBI" id="CHEBI:58173"/>
        <dbReference type="ChEBI" id="CHEBI:456216"/>
        <dbReference type="EC" id="6.3.2.2"/>
    </reaction>
</comment>
<evidence type="ECO:0000256" key="12">
    <source>
        <dbReference type="ARBA" id="ARBA00023157"/>
    </source>
</evidence>
<keyword evidence="9 13" id="KW-0547">Nucleotide-binding</keyword>
<dbReference type="EC" id="6.3.2.2" evidence="13"/>
<comment type="subcellular location">
    <subcellularLocation>
        <location evidence="1 13">Plastid</location>
        <location evidence="1 13">Chloroplast</location>
    </subcellularLocation>
</comment>
<dbReference type="Pfam" id="PF04107">
    <property type="entry name" value="GCS2"/>
    <property type="match status" value="1"/>
</dbReference>
<evidence type="ECO:0000313" key="15">
    <source>
        <dbReference type="EMBL" id="KAK9856438.1"/>
    </source>
</evidence>
<evidence type="ECO:0000256" key="2">
    <source>
        <dbReference type="ARBA" id="ARBA00005006"/>
    </source>
</evidence>
<comment type="similarity">
    <text evidence="3 13">Belongs to the carboxylate-amine ligase family. Glutamate--cysteine ligase type 2 subfamily.</text>
</comment>
<dbReference type="GO" id="GO:0005524">
    <property type="term" value="F:ATP binding"/>
    <property type="evidence" value="ECO:0007669"/>
    <property type="project" value="UniProtKB-UniRule"/>
</dbReference>
<feature type="compositionally biased region" description="Basic residues" evidence="14">
    <location>
        <begin position="21"/>
        <end position="30"/>
    </location>
</feature>
<protein>
    <recommendedName>
        <fullName evidence="13">Glutamate--cysteine ligase</fullName>
        <ecNumber evidence="13">6.3.2.2</ecNumber>
    </recommendedName>
</protein>
<keyword evidence="16" id="KW-1185">Reference proteome</keyword>
<evidence type="ECO:0000256" key="4">
    <source>
        <dbReference type="ARBA" id="ARBA00011153"/>
    </source>
</evidence>
<comment type="caution">
    <text evidence="15">The sequence shown here is derived from an EMBL/GenBank/DDBJ whole genome shotgun (WGS) entry which is preliminary data.</text>
</comment>
<dbReference type="Proteomes" id="UP001485043">
    <property type="component" value="Unassembled WGS sequence"/>
</dbReference>
<evidence type="ECO:0000256" key="6">
    <source>
        <dbReference type="ARBA" id="ARBA00022598"/>
    </source>
</evidence>
<gene>
    <name evidence="15" type="ORF">WJX84_004632</name>
</gene>
<dbReference type="InterPro" id="IPR035434">
    <property type="entry name" value="GCL_bact_plant"/>
</dbReference>
<keyword evidence="7" id="KW-0934">Plastid</keyword>
<dbReference type="PIRSF" id="PIRSF017901">
    <property type="entry name" value="GCL"/>
    <property type="match status" value="1"/>
</dbReference>
<comment type="pathway">
    <text evidence="2">Sulfur metabolism; glutathione biosynthesis; glutathione from L-cysteine and L-glutamate: step 1/2.</text>
</comment>
<dbReference type="AlphaFoldDB" id="A0AAW1SUD0"/>
<evidence type="ECO:0000256" key="11">
    <source>
        <dbReference type="ARBA" id="ARBA00022946"/>
    </source>
</evidence>
<sequence length="491" mass="55810">MQTIYAGKLHTCQLWVGRSSRHRDARRRQAGRRDQLMASATAAVEPAQTQKQTQKQLSKADLVAYIASGCKPREKWGIGTEHEKLGYQLSDHRRLTYEQIQQLLDALCKRHGWKPMMEQGLMIGAEWAGQTVTLEPGGQFELSGAPVSNLHLTSNEVNSHLFQVNSIAQELGLAFLDVGFDPKWLYDDVPKMPKQRYRIMREYMPKRGKLGHDMMFRSCTIQVNLDYESEEDMVEKARIGLALQPVATALFANSPFRDGKPSGFLSWRSNVWTDVDPDRTGILPFVFEEGFGFSRYVEYALDVPVYFVYREGNYLEATGGTFRDFLQGELAIVPGEYPTMDDWVMHLTTIFPEIRLKKFIEMRGADGGPQEMIVALSALWVGLLYDRKTQAAAYDLIKDWTSADHEHLRAAVPRLALKAPFREGTVQDLAKKVLALSRQGLDARDLQEAKYLQPLEAIAESGLTCADRLLQEYSSEWGEQIDRVYSPEHTF</sequence>
<dbReference type="PANTHER" id="PTHR34378:SF1">
    <property type="entry name" value="GLUTAMATE--CYSTEINE LIGASE, CHLOROPLASTIC"/>
    <property type="match status" value="1"/>
</dbReference>
<dbReference type="GO" id="GO:0009507">
    <property type="term" value="C:chloroplast"/>
    <property type="evidence" value="ECO:0007669"/>
    <property type="project" value="UniProtKB-SubCell"/>
</dbReference>
<dbReference type="SUPFAM" id="SSF55931">
    <property type="entry name" value="Glutamine synthetase/guanido kinase"/>
    <property type="match status" value="1"/>
</dbReference>
<dbReference type="InterPro" id="IPR014746">
    <property type="entry name" value="Gln_synth/guanido_kin_cat_dom"/>
</dbReference>
<keyword evidence="6 13" id="KW-0436">Ligase</keyword>
<evidence type="ECO:0000256" key="1">
    <source>
        <dbReference type="ARBA" id="ARBA00004229"/>
    </source>
</evidence>
<dbReference type="EMBL" id="JALJOV010001015">
    <property type="protein sequence ID" value="KAK9856438.1"/>
    <property type="molecule type" value="Genomic_DNA"/>
</dbReference>